<keyword evidence="3" id="KW-1185">Reference proteome</keyword>
<sequence>MRETAGKSSKVGKNKEKDEAADNIQKATDKDKQENSEVAQDKTANSQPSQDDKTEGKGSEELGKSAENQTKRKNEQPQTKSKNDNESKATEADDVEEAGNEGGAAKPKEESLHMGQKPKPEPSDQALKLDSGKKDTGIVRVVAFLKVKPVKMAGKYDIILKASSYKRANFCMP</sequence>
<evidence type="ECO:0000313" key="3">
    <source>
        <dbReference type="Proteomes" id="UP000821866"/>
    </source>
</evidence>
<comment type="caution">
    <text evidence="2">The sequence shown here is derived from an EMBL/GenBank/DDBJ whole genome shotgun (WGS) entry which is preliminary data.</text>
</comment>
<organism evidence="2 3">
    <name type="scientific">Rhipicephalus microplus</name>
    <name type="common">Cattle tick</name>
    <name type="synonym">Boophilus microplus</name>
    <dbReference type="NCBI Taxonomy" id="6941"/>
    <lineage>
        <taxon>Eukaryota</taxon>
        <taxon>Metazoa</taxon>
        <taxon>Ecdysozoa</taxon>
        <taxon>Arthropoda</taxon>
        <taxon>Chelicerata</taxon>
        <taxon>Arachnida</taxon>
        <taxon>Acari</taxon>
        <taxon>Parasitiformes</taxon>
        <taxon>Ixodida</taxon>
        <taxon>Ixodoidea</taxon>
        <taxon>Ixodidae</taxon>
        <taxon>Rhipicephalinae</taxon>
        <taxon>Rhipicephalus</taxon>
        <taxon>Boophilus</taxon>
    </lineage>
</organism>
<evidence type="ECO:0000256" key="1">
    <source>
        <dbReference type="SAM" id="MobiDB-lite"/>
    </source>
</evidence>
<reference evidence="2" key="1">
    <citation type="journal article" date="2020" name="Cell">
        <title>Large-Scale Comparative Analyses of Tick Genomes Elucidate Their Genetic Diversity and Vector Capacities.</title>
        <authorList>
            <consortium name="Tick Genome and Microbiome Consortium (TIGMIC)"/>
            <person name="Jia N."/>
            <person name="Wang J."/>
            <person name="Shi W."/>
            <person name="Du L."/>
            <person name="Sun Y."/>
            <person name="Zhan W."/>
            <person name="Jiang J.F."/>
            <person name="Wang Q."/>
            <person name="Zhang B."/>
            <person name="Ji P."/>
            <person name="Bell-Sakyi L."/>
            <person name="Cui X.M."/>
            <person name="Yuan T.T."/>
            <person name="Jiang B.G."/>
            <person name="Yang W.F."/>
            <person name="Lam T.T."/>
            <person name="Chang Q.C."/>
            <person name="Ding S.J."/>
            <person name="Wang X.J."/>
            <person name="Zhu J.G."/>
            <person name="Ruan X.D."/>
            <person name="Zhao L."/>
            <person name="Wei J.T."/>
            <person name="Ye R.Z."/>
            <person name="Que T.C."/>
            <person name="Du C.H."/>
            <person name="Zhou Y.H."/>
            <person name="Cheng J.X."/>
            <person name="Dai P.F."/>
            <person name="Guo W.B."/>
            <person name="Han X.H."/>
            <person name="Huang E.J."/>
            <person name="Li L.F."/>
            <person name="Wei W."/>
            <person name="Gao Y.C."/>
            <person name="Liu J.Z."/>
            <person name="Shao H.Z."/>
            <person name="Wang X."/>
            <person name="Wang C.C."/>
            <person name="Yang T.C."/>
            <person name="Huo Q.B."/>
            <person name="Li W."/>
            <person name="Chen H.Y."/>
            <person name="Chen S.E."/>
            <person name="Zhou L.G."/>
            <person name="Ni X.B."/>
            <person name="Tian J.H."/>
            <person name="Sheng Y."/>
            <person name="Liu T."/>
            <person name="Pan Y.S."/>
            <person name="Xia L.Y."/>
            <person name="Li J."/>
            <person name="Zhao F."/>
            <person name="Cao W.C."/>
        </authorList>
    </citation>
    <scope>NUCLEOTIDE SEQUENCE</scope>
    <source>
        <strain evidence="2">Rmic-2018</strain>
    </source>
</reference>
<dbReference type="EMBL" id="JABSTU010000009">
    <property type="protein sequence ID" value="KAH8022050.1"/>
    <property type="molecule type" value="Genomic_DNA"/>
</dbReference>
<feature type="region of interest" description="Disordered" evidence="1">
    <location>
        <begin position="1"/>
        <end position="133"/>
    </location>
</feature>
<gene>
    <name evidence="2" type="ORF">HPB51_021502</name>
</gene>
<evidence type="ECO:0000313" key="2">
    <source>
        <dbReference type="EMBL" id="KAH8022050.1"/>
    </source>
</evidence>
<accession>A0A9J6DJ02</accession>
<dbReference type="Proteomes" id="UP000821866">
    <property type="component" value="Chromosome 7"/>
</dbReference>
<feature type="compositionally biased region" description="Polar residues" evidence="1">
    <location>
        <begin position="36"/>
        <end position="49"/>
    </location>
</feature>
<name>A0A9J6DJ02_RHIMP</name>
<proteinExistence type="predicted"/>
<protein>
    <submittedName>
        <fullName evidence="2">Uncharacterized protein</fullName>
    </submittedName>
</protein>
<dbReference type="AlphaFoldDB" id="A0A9J6DJ02"/>
<dbReference type="VEuPathDB" id="VectorBase:LOC119168564"/>
<feature type="compositionally biased region" description="Basic and acidic residues" evidence="1">
    <location>
        <begin position="50"/>
        <end position="91"/>
    </location>
</feature>
<reference evidence="2" key="2">
    <citation type="submission" date="2021-09" db="EMBL/GenBank/DDBJ databases">
        <authorList>
            <person name="Jia N."/>
            <person name="Wang J."/>
            <person name="Shi W."/>
            <person name="Du L."/>
            <person name="Sun Y."/>
            <person name="Zhan W."/>
            <person name="Jiang J."/>
            <person name="Wang Q."/>
            <person name="Zhang B."/>
            <person name="Ji P."/>
            <person name="Sakyi L.B."/>
            <person name="Cui X."/>
            <person name="Yuan T."/>
            <person name="Jiang B."/>
            <person name="Yang W."/>
            <person name="Lam T.T.-Y."/>
            <person name="Chang Q."/>
            <person name="Ding S."/>
            <person name="Wang X."/>
            <person name="Zhu J."/>
            <person name="Ruan X."/>
            <person name="Zhao L."/>
            <person name="Wei J."/>
            <person name="Que T."/>
            <person name="Du C."/>
            <person name="Cheng J."/>
            <person name="Dai P."/>
            <person name="Han X."/>
            <person name="Huang E."/>
            <person name="Gao Y."/>
            <person name="Liu J."/>
            <person name="Shao H."/>
            <person name="Ye R."/>
            <person name="Li L."/>
            <person name="Wei W."/>
            <person name="Wang X."/>
            <person name="Wang C."/>
            <person name="Huo Q."/>
            <person name="Li W."/>
            <person name="Guo W."/>
            <person name="Chen H."/>
            <person name="Chen S."/>
            <person name="Zhou L."/>
            <person name="Zhou L."/>
            <person name="Ni X."/>
            <person name="Tian J."/>
            <person name="Zhou Y."/>
            <person name="Sheng Y."/>
            <person name="Liu T."/>
            <person name="Pan Y."/>
            <person name="Xia L."/>
            <person name="Li J."/>
            <person name="Zhao F."/>
            <person name="Cao W."/>
        </authorList>
    </citation>
    <scope>NUCLEOTIDE SEQUENCE</scope>
    <source>
        <strain evidence="2">Rmic-2018</strain>
        <tissue evidence="2">Larvae</tissue>
    </source>
</reference>
<feature type="compositionally biased region" description="Basic and acidic residues" evidence="1">
    <location>
        <begin position="106"/>
        <end position="122"/>
    </location>
</feature>